<proteinExistence type="predicted"/>
<sequence length="59" mass="6680">MMFLYVAEIEIVDAVLLKSKAHLHDNARHQNTGAKTITSVAKGIFNENINQIREILDMI</sequence>
<gene>
    <name evidence="1" type="ORF">ACFPQ3_04740</name>
</gene>
<protein>
    <submittedName>
        <fullName evidence="1">Uncharacterized protein</fullName>
    </submittedName>
</protein>
<accession>A0ABW0UBI5</accession>
<evidence type="ECO:0000313" key="1">
    <source>
        <dbReference type="EMBL" id="MFC5630912.1"/>
    </source>
</evidence>
<name>A0ABW0UBI5_9STRE</name>
<dbReference type="Proteomes" id="UP001596110">
    <property type="component" value="Unassembled WGS sequence"/>
</dbReference>
<comment type="caution">
    <text evidence="1">The sequence shown here is derived from an EMBL/GenBank/DDBJ whole genome shotgun (WGS) entry which is preliminary data.</text>
</comment>
<reference evidence="2" key="1">
    <citation type="journal article" date="2019" name="Int. J. Syst. Evol. Microbiol.">
        <title>The Global Catalogue of Microorganisms (GCM) 10K type strain sequencing project: providing services to taxonomists for standard genome sequencing and annotation.</title>
        <authorList>
            <consortium name="The Broad Institute Genomics Platform"/>
            <consortium name="The Broad Institute Genome Sequencing Center for Infectious Disease"/>
            <person name="Wu L."/>
            <person name="Ma J."/>
        </authorList>
    </citation>
    <scope>NUCLEOTIDE SEQUENCE [LARGE SCALE GENOMIC DNA]</scope>
    <source>
        <strain evidence="2">DT43</strain>
    </source>
</reference>
<evidence type="ECO:0000313" key="2">
    <source>
        <dbReference type="Proteomes" id="UP001596110"/>
    </source>
</evidence>
<keyword evidence="2" id="KW-1185">Reference proteome</keyword>
<dbReference type="EMBL" id="JBHSOJ010000016">
    <property type="protein sequence ID" value="MFC5630912.1"/>
    <property type="molecule type" value="Genomic_DNA"/>
</dbReference>
<organism evidence="1 2">
    <name type="scientific">Streptococcus caledonicus</name>
    <dbReference type="NCBI Taxonomy" id="2614158"/>
    <lineage>
        <taxon>Bacteria</taxon>
        <taxon>Bacillati</taxon>
        <taxon>Bacillota</taxon>
        <taxon>Bacilli</taxon>
        <taxon>Lactobacillales</taxon>
        <taxon>Streptococcaceae</taxon>
        <taxon>Streptococcus</taxon>
    </lineage>
</organism>